<name>A0A1H7J6W4_AQUAM</name>
<organism evidence="2 3">
    <name type="scientific">Aquimarina amphilecti</name>
    <dbReference type="NCBI Taxonomy" id="1038014"/>
    <lineage>
        <taxon>Bacteria</taxon>
        <taxon>Pseudomonadati</taxon>
        <taxon>Bacteroidota</taxon>
        <taxon>Flavobacteriia</taxon>
        <taxon>Flavobacteriales</taxon>
        <taxon>Flavobacteriaceae</taxon>
        <taxon>Aquimarina</taxon>
    </lineage>
</organism>
<evidence type="ECO:0000256" key="1">
    <source>
        <dbReference type="SAM" id="MobiDB-lite"/>
    </source>
</evidence>
<evidence type="ECO:0000313" key="3">
    <source>
        <dbReference type="Proteomes" id="UP000198521"/>
    </source>
</evidence>
<sequence length="52" mass="5960">MKNKQRNAITLKKLTVARINLNTMRKVKGGDCLPTEHEGNSHVDCEPTQHRF</sequence>
<dbReference type="EMBL" id="FOAB01000002">
    <property type="protein sequence ID" value="SEK69710.1"/>
    <property type="molecule type" value="Genomic_DNA"/>
</dbReference>
<dbReference type="STRING" id="1038014.SAMN04487910_0893"/>
<dbReference type="RefSeq" id="WP_170837003.1">
    <property type="nucleotide sequence ID" value="NZ_FOAB01000002.1"/>
</dbReference>
<proteinExistence type="predicted"/>
<keyword evidence="3" id="KW-1185">Reference proteome</keyword>
<protein>
    <recommendedName>
        <fullName evidence="4">Natural product</fullName>
    </recommendedName>
</protein>
<evidence type="ECO:0000313" key="2">
    <source>
        <dbReference type="EMBL" id="SEK69710.1"/>
    </source>
</evidence>
<accession>A0A1H7J6W4</accession>
<feature type="compositionally biased region" description="Basic and acidic residues" evidence="1">
    <location>
        <begin position="34"/>
        <end position="52"/>
    </location>
</feature>
<gene>
    <name evidence="2" type="ORF">SAMN04487910_0893</name>
</gene>
<evidence type="ECO:0008006" key="4">
    <source>
        <dbReference type="Google" id="ProtNLM"/>
    </source>
</evidence>
<reference evidence="2 3" key="1">
    <citation type="submission" date="2016-10" db="EMBL/GenBank/DDBJ databases">
        <authorList>
            <person name="de Groot N.N."/>
        </authorList>
    </citation>
    <scope>NUCLEOTIDE SEQUENCE [LARGE SCALE GENOMIC DNA]</scope>
    <source>
        <strain evidence="2 3">DSM 25232</strain>
    </source>
</reference>
<feature type="region of interest" description="Disordered" evidence="1">
    <location>
        <begin position="32"/>
        <end position="52"/>
    </location>
</feature>
<dbReference type="AlphaFoldDB" id="A0A1H7J6W4"/>
<dbReference type="Proteomes" id="UP000198521">
    <property type="component" value="Unassembled WGS sequence"/>
</dbReference>